<reference evidence="2 3" key="1">
    <citation type="journal article" date="2020" name="ISME J.">
        <title>Comparative genomics reveals insights into cyanobacterial evolution and habitat adaptation.</title>
        <authorList>
            <person name="Chen M.Y."/>
            <person name="Teng W.K."/>
            <person name="Zhao L."/>
            <person name="Hu C.X."/>
            <person name="Zhou Y.K."/>
            <person name="Han B.P."/>
            <person name="Song L.R."/>
            <person name="Shu W.S."/>
        </authorList>
    </citation>
    <scope>NUCLEOTIDE SEQUENCE [LARGE SCALE GENOMIC DNA]</scope>
    <source>
        <strain evidence="2 3">FACHB-838</strain>
    </source>
</reference>
<gene>
    <name evidence="2" type="ORF">H6G97_47140</name>
</gene>
<sequence>MKIIAAIAPLKRNISLTDADLASLEELLLNAEAVESREKFEEVYGKNLSLKLFIRQLVEFNRNAAKQAFGKYLEGSSFNNTQIPLVETIIDYLIQNGAMDAELPYELLFNDLH</sequence>
<dbReference type="Proteomes" id="UP000623440">
    <property type="component" value="Unassembled WGS sequence"/>
</dbReference>
<accession>A0ABR8E5T0</accession>
<keyword evidence="3" id="KW-1185">Reference proteome</keyword>
<evidence type="ECO:0000313" key="2">
    <source>
        <dbReference type="EMBL" id="MBD2536456.1"/>
    </source>
</evidence>
<organism evidence="2 3">
    <name type="scientific">Nostoc flagelliforme FACHB-838</name>
    <dbReference type="NCBI Taxonomy" id="2692904"/>
    <lineage>
        <taxon>Bacteria</taxon>
        <taxon>Bacillati</taxon>
        <taxon>Cyanobacteriota</taxon>
        <taxon>Cyanophyceae</taxon>
        <taxon>Nostocales</taxon>
        <taxon>Nostocaceae</taxon>
        <taxon>Nostoc</taxon>
    </lineage>
</organism>
<dbReference type="EMBL" id="JACJSI010000461">
    <property type="protein sequence ID" value="MBD2536456.1"/>
    <property type="molecule type" value="Genomic_DNA"/>
</dbReference>
<comment type="caution">
    <text evidence="2">The sequence shown here is derived from an EMBL/GenBank/DDBJ whole genome shotgun (WGS) entry which is preliminary data.</text>
</comment>
<proteinExistence type="predicted"/>
<protein>
    <recommendedName>
        <fullName evidence="1">EcoEI R protein C-terminal domain-containing protein</fullName>
    </recommendedName>
</protein>
<dbReference type="Pfam" id="PF08463">
    <property type="entry name" value="EcoEI_R_C"/>
    <property type="match status" value="1"/>
</dbReference>
<dbReference type="InterPro" id="IPR013670">
    <property type="entry name" value="EcoEI_R_C_dom"/>
</dbReference>
<evidence type="ECO:0000259" key="1">
    <source>
        <dbReference type="Pfam" id="PF08463"/>
    </source>
</evidence>
<dbReference type="RefSeq" id="WP_190947175.1">
    <property type="nucleotide sequence ID" value="NZ_JACJSI010000461.1"/>
</dbReference>
<evidence type="ECO:0000313" key="3">
    <source>
        <dbReference type="Proteomes" id="UP000623440"/>
    </source>
</evidence>
<feature type="domain" description="EcoEI R protein C-terminal" evidence="1">
    <location>
        <begin position="4"/>
        <end position="112"/>
    </location>
</feature>
<name>A0ABR8E5T0_9NOSO</name>